<reference evidence="5" key="1">
    <citation type="submission" date="2016-11" db="UniProtKB">
        <authorList>
            <consortium name="WormBaseParasite"/>
        </authorList>
    </citation>
    <scope>IDENTIFICATION</scope>
</reference>
<evidence type="ECO:0000313" key="5">
    <source>
        <dbReference type="WBParaSite" id="L893_g517.t2"/>
    </source>
</evidence>
<dbReference type="InterPro" id="IPR000195">
    <property type="entry name" value="Rab-GAP-TBC_dom"/>
</dbReference>
<feature type="compositionally biased region" description="Low complexity" evidence="2">
    <location>
        <begin position="133"/>
        <end position="142"/>
    </location>
</feature>
<feature type="region of interest" description="Disordered" evidence="2">
    <location>
        <begin position="181"/>
        <end position="214"/>
    </location>
</feature>
<sequence>MASSEYQRRENVERFSEQMQPRLPRISVAPSSTMKRETSSISGIHGKSKAPQVMSASFSGDFPKSLSSAPSSNFMPPLSQVPSTSVASAEDYMQKYHGRHAGERTISAGHVISAWAARHPSGSSVDVPHRRASSSVVESSSSRFPELKPVPAPLPADAPSFHFIPKPENVSMIDVPETDILDSSYSEDDDTASKPTHSQLNRDRESISSAMTDDSEFMELCERETIVERYDGGPDGKEVESWENPDFELYRRKDRYGFVHKDGSPTLETAAQLEKKHIRKEVRRAEKWARMLKTWNGEQPPSAKVCERVWKGIPESVRQVAWMQLLGVRTMKAQAREYMYRDLLKRARLLSKDIKQIDLDINRTYRDHVDFRRRYDLKQRSLFNVLAAYAMFNTEIGYCQGMSQIAALFLMYMDEEDAFWSLHSLMVNKKYHMHGFFAPGFPKLQRFQAHYEKVLHSHLPRIKKHLDKAGIPPIYLTKWWFGCFLDRVPFSLALRIWDVFLLEGDSILIAMAYTIMKMHRKTIKNLDIEAFMNFIQTDLSVNFGYPDDEVMEELLANLKKLQSDRVAVPPPPGPDDLPEAPTKPLAPILTRSMMDIRMDIAEIQSRGSRANSMGGRSPAVVRRRASSKAPPSLPTPVLSSSPRLPPIAQHNPATNLVKVDVTSSESSTPPIDPIHRRYSSETHQHLAEQSTSNGIEDSVERMKIGAGSELNYRQPLNHSRITANRQSFYDNVPPPTPTSYTEKRLTTSHPILIMCRGLLPSSLDDSKLECQSFEYSLTLDFCVGGNTRVQHMPNHITYITVGEVDELPPRPNGLAYHHSHITSTPKRTDISRFSSTKEKHTMI</sequence>
<feature type="compositionally biased region" description="Polar residues" evidence="2">
    <location>
        <begin position="65"/>
        <end position="82"/>
    </location>
</feature>
<keyword evidence="1" id="KW-0343">GTPase activation</keyword>
<name>A0A1I8AG81_9BILA</name>
<feature type="domain" description="Rab-GAP TBC" evidence="3">
    <location>
        <begin position="312"/>
        <end position="504"/>
    </location>
</feature>
<dbReference type="Proteomes" id="UP000095287">
    <property type="component" value="Unplaced"/>
</dbReference>
<feature type="compositionally biased region" description="Basic and acidic residues" evidence="2">
    <location>
        <begin position="1"/>
        <end position="16"/>
    </location>
</feature>
<dbReference type="Gene3D" id="1.10.8.270">
    <property type="entry name" value="putative rabgap domain of human tbc1 domain family member 14 like domains"/>
    <property type="match status" value="1"/>
</dbReference>
<dbReference type="FunFam" id="1.10.8.270:FF:000010">
    <property type="entry name" value="Putative USP6 N-terminal-like protein"/>
    <property type="match status" value="1"/>
</dbReference>
<dbReference type="PANTHER" id="PTHR47219:SF25">
    <property type="entry name" value="RAB-GAP TBC DOMAIN-CONTAINING PROTEIN"/>
    <property type="match status" value="1"/>
</dbReference>
<dbReference type="GO" id="GO:0005096">
    <property type="term" value="F:GTPase activator activity"/>
    <property type="evidence" value="ECO:0007669"/>
    <property type="project" value="UniProtKB-KW"/>
</dbReference>
<evidence type="ECO:0000256" key="2">
    <source>
        <dbReference type="SAM" id="MobiDB-lite"/>
    </source>
</evidence>
<dbReference type="SUPFAM" id="SSF47923">
    <property type="entry name" value="Ypt/Rab-GAP domain of gyp1p"/>
    <property type="match status" value="2"/>
</dbReference>
<keyword evidence="4" id="KW-1185">Reference proteome</keyword>
<dbReference type="Pfam" id="PF00566">
    <property type="entry name" value="RabGAP-TBC"/>
    <property type="match status" value="1"/>
</dbReference>
<feature type="region of interest" description="Disordered" evidence="2">
    <location>
        <begin position="119"/>
        <end position="151"/>
    </location>
</feature>
<dbReference type="InterPro" id="IPR035969">
    <property type="entry name" value="Rab-GAP_TBC_sf"/>
</dbReference>
<dbReference type="FunFam" id="1.10.472.80:FF:000019">
    <property type="entry name" value="USP6 N-terminal like"/>
    <property type="match status" value="1"/>
</dbReference>
<evidence type="ECO:0000256" key="1">
    <source>
        <dbReference type="ARBA" id="ARBA00022468"/>
    </source>
</evidence>
<dbReference type="WBParaSite" id="L893_g517.t2">
    <property type="protein sequence ID" value="L893_g517.t2"/>
    <property type="gene ID" value="L893_g517"/>
</dbReference>
<feature type="compositionally biased region" description="Low complexity" evidence="2">
    <location>
        <begin position="627"/>
        <end position="642"/>
    </location>
</feature>
<dbReference type="PANTHER" id="PTHR47219">
    <property type="entry name" value="RAB GTPASE-ACTIVATING PROTEIN 1-LIKE"/>
    <property type="match status" value="1"/>
</dbReference>
<feature type="region of interest" description="Disordered" evidence="2">
    <location>
        <begin position="604"/>
        <end position="645"/>
    </location>
</feature>
<evidence type="ECO:0000259" key="3">
    <source>
        <dbReference type="PROSITE" id="PS50086"/>
    </source>
</evidence>
<evidence type="ECO:0000313" key="4">
    <source>
        <dbReference type="Proteomes" id="UP000095287"/>
    </source>
</evidence>
<dbReference type="Gene3D" id="1.10.472.80">
    <property type="entry name" value="Ypt/Rab-GAP domain of gyp1p, domain 3"/>
    <property type="match status" value="1"/>
</dbReference>
<organism evidence="4 5">
    <name type="scientific">Steinernema glaseri</name>
    <dbReference type="NCBI Taxonomy" id="37863"/>
    <lineage>
        <taxon>Eukaryota</taxon>
        <taxon>Metazoa</taxon>
        <taxon>Ecdysozoa</taxon>
        <taxon>Nematoda</taxon>
        <taxon>Chromadorea</taxon>
        <taxon>Rhabditida</taxon>
        <taxon>Tylenchina</taxon>
        <taxon>Panagrolaimomorpha</taxon>
        <taxon>Strongyloidoidea</taxon>
        <taxon>Steinernematidae</taxon>
        <taxon>Steinernema</taxon>
    </lineage>
</organism>
<feature type="region of interest" description="Disordered" evidence="2">
    <location>
        <begin position="1"/>
        <end position="82"/>
    </location>
</feature>
<dbReference type="InterPro" id="IPR050302">
    <property type="entry name" value="Rab_GAP_TBC_domain"/>
</dbReference>
<proteinExistence type="predicted"/>
<dbReference type="PROSITE" id="PS50086">
    <property type="entry name" value="TBC_RABGAP"/>
    <property type="match status" value="1"/>
</dbReference>
<accession>A0A1I8AG81</accession>
<feature type="compositionally biased region" description="Acidic residues" evidence="2">
    <location>
        <begin position="181"/>
        <end position="190"/>
    </location>
</feature>
<dbReference type="SMART" id="SM00164">
    <property type="entry name" value="TBC"/>
    <property type="match status" value="1"/>
</dbReference>
<feature type="region of interest" description="Disordered" evidence="2">
    <location>
        <begin position="818"/>
        <end position="843"/>
    </location>
</feature>
<dbReference type="AlphaFoldDB" id="A0A1I8AG81"/>
<dbReference type="GO" id="GO:0031267">
    <property type="term" value="F:small GTPase binding"/>
    <property type="evidence" value="ECO:0007669"/>
    <property type="project" value="TreeGrafter"/>
</dbReference>
<protein>
    <submittedName>
        <fullName evidence="5">Rab-GAP TBC domain-containing protein</fullName>
    </submittedName>
</protein>
<feature type="compositionally biased region" description="Basic and acidic residues" evidence="2">
    <location>
        <begin position="826"/>
        <end position="843"/>
    </location>
</feature>